<dbReference type="Pfam" id="PF10517">
    <property type="entry name" value="DM13"/>
    <property type="match status" value="1"/>
</dbReference>
<sequence>MKKLFFLIGMTFFFSSCEKEGVLTKGSNPIPTINNTAVLKYSGTFVPTSGITVQGNVNIYAQGNKYQLQIENITITDGPDLKVYLSKSDTPSSFVNLGNFKGNGTSVYDIPAQVDVSEYPYVLIHCQQYNHLFAIAELISKQSN</sequence>
<dbReference type="PROSITE" id="PS51257">
    <property type="entry name" value="PROKAR_LIPOPROTEIN"/>
    <property type="match status" value="1"/>
</dbReference>
<reference evidence="3" key="1">
    <citation type="submission" date="2019-01" db="EMBL/GenBank/DDBJ databases">
        <title>Cytophagaceae bacterium strain CAR-16.</title>
        <authorList>
            <person name="Chen W.-M."/>
        </authorList>
    </citation>
    <scope>NUCLEOTIDE SEQUENCE [LARGE SCALE GENOMIC DNA]</scope>
    <source>
        <strain evidence="3">LLJ-11</strain>
    </source>
</reference>
<proteinExistence type="predicted"/>
<evidence type="ECO:0000313" key="3">
    <source>
        <dbReference type="Proteomes" id="UP000290283"/>
    </source>
</evidence>
<comment type="caution">
    <text evidence="2">The sequence shown here is derived from an EMBL/GenBank/DDBJ whole genome shotgun (WGS) entry which is preliminary data.</text>
</comment>
<evidence type="ECO:0000313" key="2">
    <source>
        <dbReference type="EMBL" id="RXR19310.1"/>
    </source>
</evidence>
<name>A0A4Q1K2P2_9FLAO</name>
<accession>A0A4Q1K2P2</accession>
<dbReference type="RefSeq" id="WP_129435768.1">
    <property type="nucleotide sequence ID" value="NZ_SBKO01000002.1"/>
</dbReference>
<organism evidence="2 3">
    <name type="scientific">Flavobacterium amnicola</name>
    <dbReference type="NCBI Taxonomy" id="2506422"/>
    <lineage>
        <taxon>Bacteria</taxon>
        <taxon>Pseudomonadati</taxon>
        <taxon>Bacteroidota</taxon>
        <taxon>Flavobacteriia</taxon>
        <taxon>Flavobacteriales</taxon>
        <taxon>Flavobacteriaceae</taxon>
        <taxon>Flavobacterium</taxon>
    </lineage>
</organism>
<protein>
    <recommendedName>
        <fullName evidence="1">DM13 domain-containing protein</fullName>
    </recommendedName>
</protein>
<evidence type="ECO:0000259" key="1">
    <source>
        <dbReference type="PROSITE" id="PS51549"/>
    </source>
</evidence>
<keyword evidence="3" id="KW-1185">Reference proteome</keyword>
<feature type="domain" description="DM13" evidence="1">
    <location>
        <begin position="43"/>
        <end position="139"/>
    </location>
</feature>
<dbReference type="Proteomes" id="UP000290283">
    <property type="component" value="Unassembled WGS sequence"/>
</dbReference>
<dbReference type="PROSITE" id="PS51549">
    <property type="entry name" value="DM13"/>
    <property type="match status" value="1"/>
</dbReference>
<dbReference type="AlphaFoldDB" id="A0A4Q1K2P2"/>
<dbReference type="EMBL" id="SBKO01000002">
    <property type="protein sequence ID" value="RXR19310.1"/>
    <property type="molecule type" value="Genomic_DNA"/>
</dbReference>
<dbReference type="OrthoDB" id="155521at2"/>
<gene>
    <name evidence="2" type="ORF">EQG63_07660</name>
</gene>
<dbReference type="InterPro" id="IPR019545">
    <property type="entry name" value="DM13_domain"/>
</dbReference>